<evidence type="ECO:0000313" key="11">
    <source>
        <dbReference type="EMBL" id="RXH67652.1"/>
    </source>
</evidence>
<evidence type="ECO:0000256" key="1">
    <source>
        <dbReference type="ARBA" id="ARBA00004123"/>
    </source>
</evidence>
<dbReference type="InterPro" id="IPR012677">
    <property type="entry name" value="Nucleotide-bd_a/b_plait_sf"/>
</dbReference>
<protein>
    <recommendedName>
        <fullName evidence="10">RRM domain-containing protein</fullName>
    </recommendedName>
</protein>
<evidence type="ECO:0000256" key="6">
    <source>
        <dbReference type="ARBA" id="ARBA00022833"/>
    </source>
</evidence>
<evidence type="ECO:0000256" key="5">
    <source>
        <dbReference type="ARBA" id="ARBA00022771"/>
    </source>
</evidence>
<reference evidence="11 12" key="1">
    <citation type="submission" date="2018-10" db="EMBL/GenBank/DDBJ databases">
        <title>A high-quality apple genome assembly.</title>
        <authorList>
            <person name="Hu J."/>
        </authorList>
    </citation>
    <scope>NUCLEOTIDE SEQUENCE [LARGE SCALE GENOMIC DNA]</scope>
    <source>
        <strain evidence="12">cv. HFTH1</strain>
        <tissue evidence="11">Young leaf</tissue>
    </source>
</reference>
<dbReference type="Gene3D" id="3.30.70.330">
    <property type="match status" value="1"/>
</dbReference>
<dbReference type="Pfam" id="PF01480">
    <property type="entry name" value="PWI"/>
    <property type="match status" value="1"/>
</dbReference>
<gene>
    <name evidence="11" type="ORF">DVH24_027799</name>
</gene>
<dbReference type="Gene3D" id="1.10.340.40">
    <property type="entry name" value="Nuclear abundant poly(A) RNA-bind protein 2, N-terminal domain"/>
    <property type="match status" value="1"/>
</dbReference>
<dbReference type="InterPro" id="IPR040366">
    <property type="entry name" value="Nab2/ZC3H14"/>
</dbReference>
<dbReference type="InterPro" id="IPR000504">
    <property type="entry name" value="RRM_dom"/>
</dbReference>
<organism evidence="11 12">
    <name type="scientific">Malus domestica</name>
    <name type="common">Apple</name>
    <name type="synonym">Pyrus malus</name>
    <dbReference type="NCBI Taxonomy" id="3750"/>
    <lineage>
        <taxon>Eukaryota</taxon>
        <taxon>Viridiplantae</taxon>
        <taxon>Streptophyta</taxon>
        <taxon>Embryophyta</taxon>
        <taxon>Tracheophyta</taxon>
        <taxon>Spermatophyta</taxon>
        <taxon>Magnoliopsida</taxon>
        <taxon>eudicotyledons</taxon>
        <taxon>Gunneridae</taxon>
        <taxon>Pentapetalae</taxon>
        <taxon>rosids</taxon>
        <taxon>fabids</taxon>
        <taxon>Rosales</taxon>
        <taxon>Rosaceae</taxon>
        <taxon>Amygdaloideae</taxon>
        <taxon>Maleae</taxon>
        <taxon>Malus</taxon>
    </lineage>
</organism>
<dbReference type="PROSITE" id="PS50102">
    <property type="entry name" value="RRM"/>
    <property type="match status" value="1"/>
</dbReference>
<sequence length="629" mass="69688">MKLRQSPMDIFSANPKTFKLHRKSPFARKLKSSIAVKLPQFLSEYTDDVLAEYITVLVCNGKHQYQAKEDLEAFLGDVTVDFVSWLWNLMLEYAGQSSADTGLLNADEVATVSYQESKRCKGASTDRCAEFQNHSTRHADELLMKDDKAYHMSTCDPVSCEDVKLAKGFQSVPFSEVNTKKTLSRSCRNEILKRPIATDNINCELVRRTRCINKINQNCLIVEQILKHESSELPKELLHLPKREAESKVTQYVISGRPCPKEICGSNPLESSLSPRLIGTGFVHSKKPRGSVWDRLGKPCEDIFVGHKNVHFYGVGHMTQDGGVHNQPPLMPLKRNLEVPALGTRSYSHPVETRKLNRGGSAMGEPHSANNIGRKRLFGEIRAGPGTGSASLVHERNMDPQYKDISQNFKKPNLTKNGSRTTQKLASEVLEVKERLHQIEMEMSKLQSKQVVKVDHLSKSDIRKDLENNTEIESRTVLVTNVHFSATREALSSFFAKCGGVFNVVILTDVVTAKPQGSAYVTFDSKESVDKALALSGTTFYSRIVKVLRIREAASAASAPNQISAKTFHAHVPHGNKNAIPKTPHFGSSSLQWRREPSTDPSAAAPKHLSDSDKEGNASSTEPAATAGA</sequence>
<keyword evidence="12" id="KW-1185">Reference proteome</keyword>
<keyword evidence="4" id="KW-0677">Repeat</keyword>
<dbReference type="AlphaFoldDB" id="A0A498HCR3"/>
<dbReference type="InterPro" id="IPR043094">
    <property type="entry name" value="Nab2/ZC3H14_N_sf"/>
</dbReference>
<name>A0A498HCR3_MALDO</name>
<evidence type="ECO:0000256" key="4">
    <source>
        <dbReference type="ARBA" id="ARBA00022737"/>
    </source>
</evidence>
<comment type="caution">
    <text evidence="11">The sequence shown here is derived from an EMBL/GenBank/DDBJ whole genome shotgun (WGS) entry which is preliminary data.</text>
</comment>
<dbReference type="EMBL" id="RDQH01000343">
    <property type="protein sequence ID" value="RXH67652.1"/>
    <property type="molecule type" value="Genomic_DNA"/>
</dbReference>
<dbReference type="InterPro" id="IPR035979">
    <property type="entry name" value="RBD_domain_sf"/>
</dbReference>
<dbReference type="GO" id="GO:0008270">
    <property type="term" value="F:zinc ion binding"/>
    <property type="evidence" value="ECO:0007669"/>
    <property type="project" value="UniProtKB-KW"/>
</dbReference>
<comment type="subcellular location">
    <subcellularLocation>
        <location evidence="1">Nucleus</location>
    </subcellularLocation>
</comment>
<evidence type="ECO:0000256" key="2">
    <source>
        <dbReference type="ARBA" id="ARBA00008423"/>
    </source>
</evidence>
<keyword evidence="7" id="KW-0539">Nucleus</keyword>
<evidence type="ECO:0000259" key="10">
    <source>
        <dbReference type="PROSITE" id="PS50102"/>
    </source>
</evidence>
<keyword evidence="8" id="KW-0694">RNA-binding</keyword>
<accession>A0A498HCR3</accession>
<dbReference type="InterPro" id="IPR002483">
    <property type="entry name" value="PWI_dom"/>
</dbReference>
<evidence type="ECO:0000313" key="12">
    <source>
        <dbReference type="Proteomes" id="UP000290289"/>
    </source>
</evidence>
<dbReference type="Proteomes" id="UP000290289">
    <property type="component" value="Chromosome 17"/>
</dbReference>
<feature type="domain" description="RRM" evidence="10">
    <location>
        <begin position="475"/>
        <end position="552"/>
    </location>
</feature>
<feature type="region of interest" description="Disordered" evidence="9">
    <location>
        <begin position="572"/>
        <end position="629"/>
    </location>
</feature>
<dbReference type="Pfam" id="PF00076">
    <property type="entry name" value="RRM_1"/>
    <property type="match status" value="1"/>
</dbReference>
<dbReference type="GO" id="GO:0043488">
    <property type="term" value="P:regulation of mRNA stability"/>
    <property type="evidence" value="ECO:0007669"/>
    <property type="project" value="InterPro"/>
</dbReference>
<evidence type="ECO:0000256" key="8">
    <source>
        <dbReference type="PROSITE-ProRule" id="PRU00176"/>
    </source>
</evidence>
<dbReference type="GO" id="GO:0005634">
    <property type="term" value="C:nucleus"/>
    <property type="evidence" value="ECO:0007669"/>
    <property type="project" value="UniProtKB-SubCell"/>
</dbReference>
<dbReference type="SMART" id="SM00360">
    <property type="entry name" value="RRM"/>
    <property type="match status" value="1"/>
</dbReference>
<evidence type="ECO:0000256" key="3">
    <source>
        <dbReference type="ARBA" id="ARBA00022723"/>
    </source>
</evidence>
<dbReference type="GO" id="GO:0008143">
    <property type="term" value="F:poly(A) binding"/>
    <property type="evidence" value="ECO:0007669"/>
    <property type="project" value="InterPro"/>
</dbReference>
<dbReference type="SUPFAM" id="SSF54928">
    <property type="entry name" value="RNA-binding domain, RBD"/>
    <property type="match status" value="1"/>
</dbReference>
<dbReference type="GO" id="GO:0005737">
    <property type="term" value="C:cytoplasm"/>
    <property type="evidence" value="ECO:0007669"/>
    <property type="project" value="TreeGrafter"/>
</dbReference>
<keyword evidence="3" id="KW-0479">Metal-binding</keyword>
<proteinExistence type="inferred from homology"/>
<dbReference type="PANTHER" id="PTHR14738">
    <property type="entry name" value="ZINC FINGER CCCH DOMAIN-CONTAINING PROTEIN 14"/>
    <property type="match status" value="1"/>
</dbReference>
<evidence type="ECO:0000256" key="9">
    <source>
        <dbReference type="SAM" id="MobiDB-lite"/>
    </source>
</evidence>
<comment type="similarity">
    <text evidence="2">Belongs to the ZC3H14 family.</text>
</comment>
<keyword evidence="5" id="KW-0863">Zinc-finger</keyword>
<dbReference type="STRING" id="3750.A0A498HCR3"/>
<keyword evidence="6" id="KW-0862">Zinc</keyword>
<evidence type="ECO:0000256" key="7">
    <source>
        <dbReference type="ARBA" id="ARBA00023242"/>
    </source>
</evidence>
<dbReference type="PANTHER" id="PTHR14738:SF29">
    <property type="entry name" value="ZINC FINGER CCCH DOMAIN-CONTAINING PROTEIN 14"/>
    <property type="match status" value="1"/>
</dbReference>